<dbReference type="Proteomes" id="UP000231383">
    <property type="component" value="Unassembled WGS sequence"/>
</dbReference>
<proteinExistence type="predicted"/>
<evidence type="ECO:0000313" key="1">
    <source>
        <dbReference type="EMBL" id="PJC32822.1"/>
    </source>
</evidence>
<evidence type="ECO:0000313" key="2">
    <source>
        <dbReference type="Proteomes" id="UP000231383"/>
    </source>
</evidence>
<accession>A0A2M8F0J9</accession>
<reference evidence="2" key="1">
    <citation type="submission" date="2017-09" db="EMBL/GenBank/DDBJ databases">
        <title>Depth-based differentiation of microbial function through sediment-hosted aquifers and enrichment of novel symbionts in the deep terrestrial subsurface.</title>
        <authorList>
            <person name="Probst A.J."/>
            <person name="Ladd B."/>
            <person name="Jarett J.K."/>
            <person name="Geller-Mcgrath D.E."/>
            <person name="Sieber C.M.K."/>
            <person name="Emerson J.B."/>
            <person name="Anantharaman K."/>
            <person name="Thomas B.C."/>
            <person name="Malmstrom R."/>
            <person name="Stieglmeier M."/>
            <person name="Klingl A."/>
            <person name="Woyke T."/>
            <person name="Ryan C.M."/>
            <person name="Banfield J.F."/>
        </authorList>
    </citation>
    <scope>NUCLEOTIDE SEQUENCE [LARGE SCALE GENOMIC DNA]</scope>
</reference>
<sequence>MTELPTENMYRGVPEAREGAIERIQNSLSFAISQGGAFAGFVVGPQRVGKTTAVLAVERGLRETLGLVASYEAVATTDPNLVYVKAAPGLDLGACPTQFWSEIPI</sequence>
<dbReference type="AlphaFoldDB" id="A0A2M8F0J9"/>
<name>A0A2M8F0J9_9BACT</name>
<organism evidence="1 2">
    <name type="scientific">Candidatus Roizmanbacteria bacterium CG_4_9_14_0_2_um_filter_39_13</name>
    <dbReference type="NCBI Taxonomy" id="1974839"/>
    <lineage>
        <taxon>Bacteria</taxon>
        <taxon>Candidatus Roizmaniibacteriota</taxon>
    </lineage>
</organism>
<dbReference type="EMBL" id="PFSC01000065">
    <property type="protein sequence ID" value="PJC32822.1"/>
    <property type="molecule type" value="Genomic_DNA"/>
</dbReference>
<protein>
    <submittedName>
        <fullName evidence="1">Uncharacterized protein</fullName>
    </submittedName>
</protein>
<comment type="caution">
    <text evidence="1">The sequence shown here is derived from an EMBL/GenBank/DDBJ whole genome shotgun (WGS) entry which is preliminary data.</text>
</comment>
<gene>
    <name evidence="1" type="ORF">CO051_02490</name>
</gene>